<sequence>MADLDASTRLSEELKEYASTLDASTFPKNFFCTSCHQLAFDSWKLLCCNKAICSSCHDKLQFPTSCPLCDHSPLEADTCAVNKVHRNTMRTWLTKKKKQEAKSAPKVEEQATPAASATPDVHPTGDALEHVVTSVEGTQAGEGMGGHASPPEGVDGPPKEQTDAGASPQAKEARAHSVHHFVNTMLTWCKPSINEERHGSVQSQSENPAESTTENPESISNMDGSNNGNFGSNGAFNNSNGMNGGPMMGYGFNPSQGNFNGMGWNGMNPMGMPNSMGGGNWNMNNMGMFEMNNMNMPNMPNGMFSGYGGNMGMAGMNDMSAMNMNYGGGYGNGWNGQMNGGGGYGNFNGYGQMGGYNQSGQFPQMMNSYPKNNFQNQNRFQGAFAQQKNNRKGSFGSFGSSGAGLQQNHSRPSSQAGAAPSVRRSSTNLATPLAPESDTDVSSRPQHDGESSAGNVEAASSTHKDGEPTEASAALAQGEANDEDKADVVATPSVHAEGDKSVEATKEGASITSTADVSNERPQESGLNQIQTVDSADNDAPTEGFEQGMMDEAMHPDSAFAPPMNDFLHQGQQMNGHYNSGMGYNQNNYANYGPRGGYNAAYGAATVLTGEPRGLGVEGAPTGPRAMREGRPNTGFSSRASNLRSNVHAAVSPAVPAQNVAPDSPARRARASPERDESLRVKEKSVSRSPSPSKSRAFEDGLDASRDRERSRTPEVDQDHKHRTRSQTPTSEYDHERRKDKHRHRSSRYDDEGRDDRRDDEYDDRHREEDRDRDERDRTPSDDSKYRSSRRDKDRHRSSRSHRDRGSRERRHRHRSRSRSPLPDDRYEEDEDRVNGTEPSAELSSRRKGRSEREKHRERSRERDRDRDRRDRRDRDRERDYDYDYDYDYDREKDRSRDKDRDRKRSRRDREDGYEDEYYDDDKYRSSRRSRKDKDRSDRDRDRDRDVERAADPNFPSVRPPSPPLNAPTGPAADSDFSIRGFSKQKNSLGKPPTPTTATMPPPPTGPRALQPPTGPAAHRDREPKDHRHRRTSSASIPPTTPTTPSADHYAAERERNVRAREQLERDRGHTSSSRPSLSSKRSHDDFERDNNADDRKPPIPTGPANQRNNKRRKSGEDAITNMFTMGMRKHGGSTGGRRRGGVRVEGEAEREVERGERERDRSRW</sequence>
<feature type="compositionally biased region" description="Basic and acidic residues" evidence="1">
    <location>
        <begin position="1082"/>
        <end position="1098"/>
    </location>
</feature>
<feature type="compositionally biased region" description="Basic and acidic residues" evidence="1">
    <location>
        <begin position="671"/>
        <end position="686"/>
    </location>
</feature>
<feature type="compositionally biased region" description="Pro residues" evidence="1">
    <location>
        <begin position="992"/>
        <end position="1006"/>
    </location>
</feature>
<feature type="compositionally biased region" description="Low complexity" evidence="1">
    <location>
        <begin position="220"/>
        <end position="237"/>
    </location>
</feature>
<feature type="compositionally biased region" description="Polar residues" evidence="1">
    <location>
        <begin position="634"/>
        <end position="645"/>
    </location>
</feature>
<feature type="compositionally biased region" description="Basic and acidic residues" evidence="1">
    <location>
        <begin position="1050"/>
        <end position="1070"/>
    </location>
</feature>
<protein>
    <recommendedName>
        <fullName evidence="4">RING-type domain-containing protein</fullName>
    </recommendedName>
</protein>
<feature type="compositionally biased region" description="Polar residues" evidence="1">
    <location>
        <begin position="525"/>
        <end position="535"/>
    </location>
</feature>
<gene>
    <name evidence="2" type="ORF">EJ04DRAFT_551431</name>
</gene>
<feature type="compositionally biased region" description="Basic and acidic residues" evidence="1">
    <location>
        <begin position="747"/>
        <end position="792"/>
    </location>
</feature>
<feature type="compositionally biased region" description="Basic and acidic residues" evidence="1">
    <location>
        <begin position="851"/>
        <end position="911"/>
    </location>
</feature>
<name>A0A9P4R4A0_9PLEO</name>
<feature type="region of interest" description="Disordered" evidence="1">
    <location>
        <begin position="613"/>
        <end position="1165"/>
    </location>
</feature>
<feature type="compositionally biased region" description="Basic and acidic residues" evidence="1">
    <location>
        <begin position="1143"/>
        <end position="1165"/>
    </location>
</feature>
<evidence type="ECO:0008006" key="4">
    <source>
        <dbReference type="Google" id="ProtNLM"/>
    </source>
</evidence>
<feature type="compositionally biased region" description="Basic and acidic residues" evidence="1">
    <location>
        <begin position="496"/>
        <end position="506"/>
    </location>
</feature>
<evidence type="ECO:0000313" key="3">
    <source>
        <dbReference type="Proteomes" id="UP000799444"/>
    </source>
</evidence>
<proteinExistence type="predicted"/>
<accession>A0A9P4R4A0</accession>
<feature type="compositionally biased region" description="Basic and acidic residues" evidence="1">
    <location>
        <begin position="100"/>
        <end position="109"/>
    </location>
</feature>
<comment type="caution">
    <text evidence="2">The sequence shown here is derived from an EMBL/GenBank/DDBJ whole genome shotgun (WGS) entry which is preliminary data.</text>
</comment>
<feature type="region of interest" description="Disordered" evidence="1">
    <location>
        <begin position="388"/>
        <end position="545"/>
    </location>
</feature>
<dbReference type="Proteomes" id="UP000799444">
    <property type="component" value="Unassembled WGS sequence"/>
</dbReference>
<feature type="compositionally biased region" description="Basic residues" evidence="1">
    <location>
        <begin position="1128"/>
        <end position="1142"/>
    </location>
</feature>
<dbReference type="OrthoDB" id="106784at2759"/>
<feature type="compositionally biased region" description="Basic and acidic residues" evidence="1">
    <location>
        <begin position="932"/>
        <end position="951"/>
    </location>
</feature>
<feature type="region of interest" description="Disordered" evidence="1">
    <location>
        <begin position="139"/>
        <end position="176"/>
    </location>
</feature>
<reference evidence="2" key="1">
    <citation type="journal article" date="2020" name="Stud. Mycol.">
        <title>101 Dothideomycetes genomes: a test case for predicting lifestyles and emergence of pathogens.</title>
        <authorList>
            <person name="Haridas S."/>
            <person name="Albert R."/>
            <person name="Binder M."/>
            <person name="Bloem J."/>
            <person name="Labutti K."/>
            <person name="Salamov A."/>
            <person name="Andreopoulos B."/>
            <person name="Baker S."/>
            <person name="Barry K."/>
            <person name="Bills G."/>
            <person name="Bluhm B."/>
            <person name="Cannon C."/>
            <person name="Castanera R."/>
            <person name="Culley D."/>
            <person name="Daum C."/>
            <person name="Ezra D."/>
            <person name="Gonzalez J."/>
            <person name="Henrissat B."/>
            <person name="Kuo A."/>
            <person name="Liang C."/>
            <person name="Lipzen A."/>
            <person name="Lutzoni F."/>
            <person name="Magnuson J."/>
            <person name="Mondo S."/>
            <person name="Nolan M."/>
            <person name="Ohm R."/>
            <person name="Pangilinan J."/>
            <person name="Park H.-J."/>
            <person name="Ramirez L."/>
            <person name="Alfaro M."/>
            <person name="Sun H."/>
            <person name="Tritt A."/>
            <person name="Yoshinaga Y."/>
            <person name="Zwiers L.-H."/>
            <person name="Turgeon B."/>
            <person name="Goodwin S."/>
            <person name="Spatafora J."/>
            <person name="Crous P."/>
            <person name="Grigoriev I."/>
        </authorList>
    </citation>
    <scope>NUCLEOTIDE SEQUENCE</scope>
    <source>
        <strain evidence="2">CBS 125425</strain>
    </source>
</reference>
<feature type="region of interest" description="Disordered" evidence="1">
    <location>
        <begin position="94"/>
        <end position="125"/>
    </location>
</feature>
<feature type="compositionally biased region" description="Basic and acidic residues" evidence="1">
    <location>
        <begin position="696"/>
        <end position="720"/>
    </location>
</feature>
<feature type="compositionally biased region" description="Low complexity" evidence="1">
    <location>
        <begin position="1033"/>
        <end position="1047"/>
    </location>
</feature>
<dbReference type="AlphaFoldDB" id="A0A9P4R4A0"/>
<feature type="compositionally biased region" description="Basic residues" evidence="1">
    <location>
        <begin position="793"/>
        <end position="818"/>
    </location>
</feature>
<evidence type="ECO:0000313" key="2">
    <source>
        <dbReference type="EMBL" id="KAF2736191.1"/>
    </source>
</evidence>
<feature type="region of interest" description="Disordered" evidence="1">
    <location>
        <begin position="196"/>
        <end position="237"/>
    </location>
</feature>
<evidence type="ECO:0000256" key="1">
    <source>
        <dbReference type="SAM" id="MobiDB-lite"/>
    </source>
</evidence>
<keyword evidence="3" id="KW-1185">Reference proteome</keyword>
<feature type="compositionally biased region" description="Polar residues" evidence="1">
    <location>
        <begin position="452"/>
        <end position="461"/>
    </location>
</feature>
<organism evidence="2 3">
    <name type="scientific">Polyplosphaeria fusca</name>
    <dbReference type="NCBI Taxonomy" id="682080"/>
    <lineage>
        <taxon>Eukaryota</taxon>
        <taxon>Fungi</taxon>
        <taxon>Dikarya</taxon>
        <taxon>Ascomycota</taxon>
        <taxon>Pezizomycotina</taxon>
        <taxon>Dothideomycetes</taxon>
        <taxon>Pleosporomycetidae</taxon>
        <taxon>Pleosporales</taxon>
        <taxon>Tetraplosphaeriaceae</taxon>
        <taxon>Polyplosphaeria</taxon>
    </lineage>
</organism>
<dbReference type="EMBL" id="ML996127">
    <property type="protein sequence ID" value="KAF2736191.1"/>
    <property type="molecule type" value="Genomic_DNA"/>
</dbReference>
<feature type="compositionally biased region" description="Polar residues" evidence="1">
    <location>
        <begin position="200"/>
        <end position="219"/>
    </location>
</feature>
<feature type="compositionally biased region" description="Polar residues" evidence="1">
    <location>
        <begin position="403"/>
        <end position="416"/>
    </location>
</feature>